<sequence length="70" mass="7492">MLITVNISLDYGRCEGSGCGACVCICPTNVFTLKEGCVSIKSPEYCKLCGNCLEICPYGAIEIEEIDGTF</sequence>
<evidence type="ECO:0000259" key="1">
    <source>
        <dbReference type="PROSITE" id="PS51379"/>
    </source>
</evidence>
<dbReference type="Pfam" id="PF00037">
    <property type="entry name" value="Fer4"/>
    <property type="match status" value="1"/>
</dbReference>
<dbReference type="EMBL" id="JAPVER010000020">
    <property type="protein sequence ID" value="MCZ3366242.1"/>
    <property type="molecule type" value="Genomic_DNA"/>
</dbReference>
<dbReference type="GeneID" id="300260115"/>
<dbReference type="Gene3D" id="3.30.70.20">
    <property type="match status" value="1"/>
</dbReference>
<dbReference type="InterPro" id="IPR017900">
    <property type="entry name" value="4Fe4S_Fe_S_CS"/>
</dbReference>
<dbReference type="AlphaFoldDB" id="A0A9E4ZXM6"/>
<comment type="caution">
    <text evidence="2">The sequence shown here is derived from an EMBL/GenBank/DDBJ whole genome shotgun (WGS) entry which is preliminary data.</text>
</comment>
<keyword evidence="4" id="KW-1185">Reference proteome</keyword>
<name>A0A9E4ZXM6_9EURY</name>
<evidence type="ECO:0000313" key="3">
    <source>
        <dbReference type="EMBL" id="MCZ3371530.1"/>
    </source>
</evidence>
<dbReference type="Proteomes" id="UP001068021">
    <property type="component" value="Unassembled WGS sequence"/>
</dbReference>
<dbReference type="PROSITE" id="PS51379">
    <property type="entry name" value="4FE4S_FER_2"/>
    <property type="match status" value="2"/>
</dbReference>
<evidence type="ECO:0000313" key="2">
    <source>
        <dbReference type="EMBL" id="MCZ3366242.1"/>
    </source>
</evidence>
<dbReference type="RefSeq" id="WP_048082148.1">
    <property type="nucleotide sequence ID" value="NZ_JAPVER010000020.1"/>
</dbReference>
<dbReference type="InterPro" id="IPR017896">
    <property type="entry name" value="4Fe4S_Fe-S-bd"/>
</dbReference>
<feature type="domain" description="4Fe-4S ferredoxin-type" evidence="1">
    <location>
        <begin position="36"/>
        <end position="66"/>
    </location>
</feature>
<dbReference type="SUPFAM" id="SSF54862">
    <property type="entry name" value="4Fe-4S ferredoxins"/>
    <property type="match status" value="1"/>
</dbReference>
<dbReference type="Proteomes" id="UP001074446">
    <property type="component" value="Unassembled WGS sequence"/>
</dbReference>
<evidence type="ECO:0000313" key="4">
    <source>
        <dbReference type="Proteomes" id="UP001068021"/>
    </source>
</evidence>
<accession>A0A9E4ZXM6</accession>
<reference evidence="2" key="1">
    <citation type="submission" date="2022-12" db="EMBL/GenBank/DDBJ databases">
        <title>Reclassification of two methanogenic archaea species isolated from the Kolyma lowland permafrost.</title>
        <authorList>
            <person name="Trubitsyn V.E."/>
            <person name="Rivkina E.M."/>
            <person name="Shcherbakova V.A."/>
        </authorList>
    </citation>
    <scope>NUCLEOTIDE SEQUENCE</scope>
    <source>
        <strain evidence="2">M2</strain>
        <strain evidence="3">MK4</strain>
    </source>
</reference>
<dbReference type="EMBL" id="JAPVES010000025">
    <property type="protein sequence ID" value="MCZ3371530.1"/>
    <property type="molecule type" value="Genomic_DNA"/>
</dbReference>
<feature type="domain" description="4Fe-4S ferredoxin-type" evidence="1">
    <location>
        <begin position="5"/>
        <end position="35"/>
    </location>
</feature>
<gene>
    <name evidence="3" type="ORF">O3H35_02685</name>
    <name evidence="2" type="ORF">O3H54_10160</name>
</gene>
<dbReference type="GO" id="GO:0016491">
    <property type="term" value="F:oxidoreductase activity"/>
    <property type="evidence" value="ECO:0007669"/>
    <property type="project" value="UniProtKB-ARBA"/>
</dbReference>
<protein>
    <submittedName>
        <fullName evidence="2">4Fe-4S binding protein</fullName>
    </submittedName>
</protein>
<proteinExistence type="predicted"/>
<dbReference type="PROSITE" id="PS00198">
    <property type="entry name" value="4FE4S_FER_1"/>
    <property type="match status" value="1"/>
</dbReference>
<organism evidence="2 4">
    <name type="scientific">Methanobacterium veterum</name>
    <dbReference type="NCBI Taxonomy" id="408577"/>
    <lineage>
        <taxon>Archaea</taxon>
        <taxon>Methanobacteriati</taxon>
        <taxon>Methanobacteriota</taxon>
        <taxon>Methanomada group</taxon>
        <taxon>Methanobacteria</taxon>
        <taxon>Methanobacteriales</taxon>
        <taxon>Methanobacteriaceae</taxon>
        <taxon>Methanobacterium</taxon>
    </lineage>
</organism>